<accession>H1LIZ9</accession>
<dbReference type="InterPro" id="IPR016152">
    <property type="entry name" value="PTrfase/Anion_transptr"/>
</dbReference>
<evidence type="ECO:0000256" key="7">
    <source>
        <dbReference type="ARBA" id="ARBA00022777"/>
    </source>
</evidence>
<evidence type="ECO:0000313" key="12">
    <source>
        <dbReference type="EMBL" id="EHO49426.1"/>
    </source>
</evidence>
<dbReference type="PATRIC" id="fig|797516.3.peg.2328"/>
<evidence type="ECO:0000256" key="2">
    <source>
        <dbReference type="ARBA" id="ARBA00022448"/>
    </source>
</evidence>
<feature type="domain" description="PTS EIIA type-2" evidence="11">
    <location>
        <begin position="9"/>
        <end position="152"/>
    </location>
</feature>
<dbReference type="STRING" id="797516.HMPREF9104_02591"/>
<sequence>MEVNGLLSDLLNAHTIQIKDGGSYKWEDAIRKAAQPLVDLKFVENAYVDSMIDVVQEEGPYINIGPQIALAHARPSDNVHKIGLSLLKTNSSVDLVSEDHPVKLWFVLAATDSNSHLSVIQQLMAVLTNNDILNKLLEAKSVDELIEALGEADKTEE</sequence>
<reference evidence="12 13" key="1">
    <citation type="submission" date="2011-09" db="EMBL/GenBank/DDBJ databases">
        <authorList>
            <person name="Weinstock G."/>
            <person name="Sodergren E."/>
            <person name="Clifton S."/>
            <person name="Fulton L."/>
            <person name="Fulton B."/>
            <person name="Courtney L."/>
            <person name="Fronick C."/>
            <person name="Harrison M."/>
            <person name="Strong C."/>
            <person name="Farmer C."/>
            <person name="Delahaunty K."/>
            <person name="Markovic C."/>
            <person name="Hall O."/>
            <person name="Minx P."/>
            <person name="Tomlinson C."/>
            <person name="Mitreva M."/>
            <person name="Hou S."/>
            <person name="Chen J."/>
            <person name="Wollam A."/>
            <person name="Pepin K.H."/>
            <person name="Johnson M."/>
            <person name="Bhonagiri V."/>
            <person name="Zhang X."/>
            <person name="Suruliraj S."/>
            <person name="Warren W."/>
            <person name="Chinwalla A."/>
            <person name="Mardis E.R."/>
            <person name="Wilson R.K."/>
        </authorList>
    </citation>
    <scope>NUCLEOTIDE SEQUENCE [LARGE SCALE GENOMIC DNA]</scope>
    <source>
        <strain evidence="12 13">F0435</strain>
    </source>
</reference>
<dbReference type="HOGENOM" id="CLU_072531_2_0_9"/>
<comment type="subcellular location">
    <subcellularLocation>
        <location evidence="1">Cytoplasm</location>
    </subcellularLocation>
</comment>
<evidence type="ECO:0000256" key="5">
    <source>
        <dbReference type="ARBA" id="ARBA00022679"/>
    </source>
</evidence>
<gene>
    <name evidence="12" type="ORF">HMPREF9104_02591</name>
</gene>
<dbReference type="PANTHER" id="PTHR36203:SF1">
    <property type="entry name" value="ASCORBATE-SPECIFIC PTS SYSTEM EIIA COMPONENT"/>
    <property type="match status" value="1"/>
</dbReference>
<dbReference type="InterPro" id="IPR002178">
    <property type="entry name" value="PTS_EIIA_type-2_dom"/>
</dbReference>
<comment type="caution">
    <text evidence="12">The sequence shown here is derived from an EMBL/GenBank/DDBJ whole genome shotgun (WGS) entry which is preliminary data.</text>
</comment>
<dbReference type="AlphaFoldDB" id="H1LIZ9"/>
<keyword evidence="5 12" id="KW-0808">Transferase</keyword>
<comment type="function">
    <text evidence="8">The phosphoenolpyruvate-dependent sugar phosphotransferase system (sugar PTS), a major carbohydrate active transport system, catalyzes the phosphorylation of incoming sugar substrates concomitantly with their translocation across the cell membrane. The enzyme II UlaABC PTS system is involved in ascorbate transport.</text>
</comment>
<dbReference type="Pfam" id="PF00359">
    <property type="entry name" value="PTS_EIIA_2"/>
    <property type="match status" value="1"/>
</dbReference>
<evidence type="ECO:0000256" key="9">
    <source>
        <dbReference type="ARBA" id="ARBA00041175"/>
    </source>
</evidence>
<dbReference type="CDD" id="cd00211">
    <property type="entry name" value="PTS_IIA_fru"/>
    <property type="match status" value="1"/>
</dbReference>
<keyword evidence="4" id="KW-0597">Phosphoprotein</keyword>
<protein>
    <recommendedName>
        <fullName evidence="9">Ascorbate-specific PTS system EIIA component</fullName>
    </recommendedName>
    <alternativeName>
        <fullName evidence="10">Ascorbate-specific phosphotransferase enzyme IIA component</fullName>
    </alternativeName>
</protein>
<evidence type="ECO:0000256" key="3">
    <source>
        <dbReference type="ARBA" id="ARBA00022490"/>
    </source>
</evidence>
<keyword evidence="3" id="KW-0963">Cytoplasm</keyword>
<dbReference type="Proteomes" id="UP000005025">
    <property type="component" value="Unassembled WGS sequence"/>
</dbReference>
<evidence type="ECO:0000256" key="4">
    <source>
        <dbReference type="ARBA" id="ARBA00022553"/>
    </source>
</evidence>
<evidence type="ECO:0000256" key="10">
    <source>
        <dbReference type="ARBA" id="ARBA00042072"/>
    </source>
</evidence>
<evidence type="ECO:0000256" key="6">
    <source>
        <dbReference type="ARBA" id="ARBA00022683"/>
    </source>
</evidence>
<dbReference type="Gene3D" id="3.40.930.10">
    <property type="entry name" value="Mannitol-specific EII, Chain A"/>
    <property type="match status" value="1"/>
</dbReference>
<keyword evidence="6" id="KW-0598">Phosphotransferase system</keyword>
<dbReference type="PANTHER" id="PTHR36203">
    <property type="entry name" value="ASCORBATE-SPECIFIC PTS SYSTEM EIIA COMPONENT"/>
    <property type="match status" value="1"/>
</dbReference>
<keyword evidence="7" id="KW-0418">Kinase</keyword>
<dbReference type="EMBL" id="AGRJ01000223">
    <property type="protein sequence ID" value="EHO49426.1"/>
    <property type="molecule type" value="Genomic_DNA"/>
</dbReference>
<dbReference type="SUPFAM" id="SSF55804">
    <property type="entry name" value="Phoshotransferase/anion transport protein"/>
    <property type="match status" value="1"/>
</dbReference>
<dbReference type="GO" id="GO:0009401">
    <property type="term" value="P:phosphoenolpyruvate-dependent sugar phosphotransferase system"/>
    <property type="evidence" value="ECO:0007669"/>
    <property type="project" value="UniProtKB-KW"/>
</dbReference>
<dbReference type="PROSITE" id="PS51094">
    <property type="entry name" value="PTS_EIIA_TYPE_2"/>
    <property type="match status" value="1"/>
</dbReference>
<proteinExistence type="predicted"/>
<dbReference type="GO" id="GO:0005737">
    <property type="term" value="C:cytoplasm"/>
    <property type="evidence" value="ECO:0007669"/>
    <property type="project" value="UniProtKB-SubCell"/>
</dbReference>
<evidence type="ECO:0000256" key="1">
    <source>
        <dbReference type="ARBA" id="ARBA00004496"/>
    </source>
</evidence>
<evidence type="ECO:0000259" key="11">
    <source>
        <dbReference type="PROSITE" id="PS51094"/>
    </source>
</evidence>
<dbReference type="GO" id="GO:0016301">
    <property type="term" value="F:kinase activity"/>
    <property type="evidence" value="ECO:0007669"/>
    <property type="project" value="UniProtKB-KW"/>
</dbReference>
<evidence type="ECO:0000313" key="13">
    <source>
        <dbReference type="Proteomes" id="UP000005025"/>
    </source>
</evidence>
<name>H1LIZ9_9LACO</name>
<evidence type="ECO:0000256" key="8">
    <source>
        <dbReference type="ARBA" id="ARBA00037387"/>
    </source>
</evidence>
<keyword evidence="12" id="KW-0670">Pyruvate</keyword>
<keyword evidence="2" id="KW-0813">Transport</keyword>
<dbReference type="InterPro" id="IPR051351">
    <property type="entry name" value="Ascorbate-PTS_EIIA_comp"/>
</dbReference>
<organism evidence="12 13">
    <name type="scientific">Lentilactobacillus kisonensis F0435</name>
    <dbReference type="NCBI Taxonomy" id="797516"/>
    <lineage>
        <taxon>Bacteria</taxon>
        <taxon>Bacillati</taxon>
        <taxon>Bacillota</taxon>
        <taxon>Bacilli</taxon>
        <taxon>Lactobacillales</taxon>
        <taxon>Lactobacillaceae</taxon>
        <taxon>Lentilactobacillus</taxon>
    </lineage>
</organism>